<comment type="caution">
    <text evidence="2">The sequence shown here is derived from an EMBL/GenBank/DDBJ whole genome shotgun (WGS) entry which is preliminary data.</text>
</comment>
<dbReference type="AlphaFoldDB" id="A0AAD5RBS6"/>
<feature type="compositionally biased region" description="Low complexity" evidence="1">
    <location>
        <begin position="81"/>
        <end position="91"/>
    </location>
</feature>
<sequence length="147" mass="16473">IKTIANEAYKTPEIRRYVIRTRGAHKASISTTGGLTVATFEESLQKLEQGTDTLIQVRHKFTSGHENVGLSNEIEEHDDTQSSQKKPQSKQMHMLQSFALRSMSSNITPSEHSRQQTDGANKSPSNERSNSSKKKNEAKPSTRQKPH</sequence>
<keyword evidence="3" id="KW-1185">Reference proteome</keyword>
<evidence type="ECO:0000313" key="2">
    <source>
        <dbReference type="EMBL" id="KAJ1373450.1"/>
    </source>
</evidence>
<dbReference type="EMBL" id="JAHQIW010007290">
    <property type="protein sequence ID" value="KAJ1373450.1"/>
    <property type="molecule type" value="Genomic_DNA"/>
</dbReference>
<reference evidence="2" key="1">
    <citation type="submission" date="2021-06" db="EMBL/GenBank/DDBJ databases">
        <title>Parelaphostrongylus tenuis whole genome reference sequence.</title>
        <authorList>
            <person name="Garwood T.J."/>
            <person name="Larsen P.A."/>
            <person name="Fountain-Jones N.M."/>
            <person name="Garbe J.R."/>
            <person name="Macchietto M.G."/>
            <person name="Kania S.A."/>
            <person name="Gerhold R.W."/>
            <person name="Richards J.E."/>
            <person name="Wolf T.M."/>
        </authorList>
    </citation>
    <scope>NUCLEOTIDE SEQUENCE</scope>
    <source>
        <strain evidence="2">MNPRO001-30</strain>
        <tissue evidence="2">Meninges</tissue>
    </source>
</reference>
<protein>
    <submittedName>
        <fullName evidence="2">Uncharacterized protein</fullName>
    </submittedName>
</protein>
<gene>
    <name evidence="2" type="ORF">KIN20_035851</name>
</gene>
<proteinExistence type="predicted"/>
<name>A0AAD5RBS6_PARTN</name>
<evidence type="ECO:0000256" key="1">
    <source>
        <dbReference type="SAM" id="MobiDB-lite"/>
    </source>
</evidence>
<feature type="compositionally biased region" description="Polar residues" evidence="1">
    <location>
        <begin position="102"/>
        <end position="120"/>
    </location>
</feature>
<feature type="region of interest" description="Disordered" evidence="1">
    <location>
        <begin position="66"/>
        <end position="147"/>
    </location>
</feature>
<accession>A0AAD5RBS6</accession>
<feature type="non-terminal residue" evidence="2">
    <location>
        <position position="147"/>
    </location>
</feature>
<organism evidence="2 3">
    <name type="scientific">Parelaphostrongylus tenuis</name>
    <name type="common">Meningeal worm</name>
    <dbReference type="NCBI Taxonomy" id="148309"/>
    <lineage>
        <taxon>Eukaryota</taxon>
        <taxon>Metazoa</taxon>
        <taxon>Ecdysozoa</taxon>
        <taxon>Nematoda</taxon>
        <taxon>Chromadorea</taxon>
        <taxon>Rhabditida</taxon>
        <taxon>Rhabditina</taxon>
        <taxon>Rhabditomorpha</taxon>
        <taxon>Strongyloidea</taxon>
        <taxon>Metastrongylidae</taxon>
        <taxon>Parelaphostrongylus</taxon>
    </lineage>
</organism>
<dbReference type="Proteomes" id="UP001196413">
    <property type="component" value="Unassembled WGS sequence"/>
</dbReference>
<evidence type="ECO:0000313" key="3">
    <source>
        <dbReference type="Proteomes" id="UP001196413"/>
    </source>
</evidence>